<organism evidence="2 3">
    <name type="scientific">Polaribacter marinus</name>
    <dbReference type="NCBI Taxonomy" id="2916838"/>
    <lineage>
        <taxon>Bacteria</taxon>
        <taxon>Pseudomonadati</taxon>
        <taxon>Bacteroidota</taxon>
        <taxon>Flavobacteriia</taxon>
        <taxon>Flavobacteriales</taxon>
        <taxon>Flavobacteriaceae</taxon>
    </lineage>
</organism>
<evidence type="ECO:0000313" key="3">
    <source>
        <dbReference type="Proteomes" id="UP001139369"/>
    </source>
</evidence>
<feature type="transmembrane region" description="Helical" evidence="1">
    <location>
        <begin position="85"/>
        <end position="108"/>
    </location>
</feature>
<protein>
    <submittedName>
        <fullName evidence="2">Uncharacterized protein</fullName>
    </submittedName>
</protein>
<keyword evidence="1" id="KW-0472">Membrane</keyword>
<comment type="caution">
    <text evidence="2">The sequence shown here is derived from an EMBL/GenBank/DDBJ whole genome shotgun (WGS) entry which is preliminary data.</text>
</comment>
<name>A0A9X2AHS0_9FLAO</name>
<dbReference type="Proteomes" id="UP001139369">
    <property type="component" value="Unassembled WGS sequence"/>
</dbReference>
<dbReference type="AlphaFoldDB" id="A0A9X2AHS0"/>
<sequence>MEKNLKNSIQFLNQKTGKTTGFSTPSNYFEEVENQFTTLLFEEKHAKKTVFKTPDNYFDTIDNEILAKVSSTKKEVKVISLKDRLLKFIPVAAAASVVLFIGLNSLVFNKTELSLFDQLDDNDVEQWVSNNINLINDNDIALTYTDIEFEDSEVIPNSISNDELENYLSNHEDISLILEND</sequence>
<gene>
    <name evidence="2" type="ORF">MC378_01695</name>
</gene>
<keyword evidence="3" id="KW-1185">Reference proteome</keyword>
<reference evidence="2" key="1">
    <citation type="submission" date="2022-02" db="EMBL/GenBank/DDBJ databases">
        <title>Polaribacter sp. MSW13, isolated from seawater.</title>
        <authorList>
            <person name="Kristyanto S."/>
            <person name="Jung J."/>
            <person name="Jeon C.O."/>
        </authorList>
    </citation>
    <scope>NUCLEOTIDE SEQUENCE</scope>
    <source>
        <strain evidence="2">MSW13</strain>
    </source>
</reference>
<keyword evidence="1" id="KW-0812">Transmembrane</keyword>
<keyword evidence="1" id="KW-1133">Transmembrane helix</keyword>
<dbReference type="RefSeq" id="WP_242176981.1">
    <property type="nucleotide sequence ID" value="NZ_JAKQYM010000001.1"/>
</dbReference>
<accession>A0A9X2AHS0</accession>
<evidence type="ECO:0000256" key="1">
    <source>
        <dbReference type="SAM" id="Phobius"/>
    </source>
</evidence>
<proteinExistence type="predicted"/>
<evidence type="ECO:0000313" key="2">
    <source>
        <dbReference type="EMBL" id="MCI2227861.1"/>
    </source>
</evidence>
<dbReference type="EMBL" id="JAKQYM010000001">
    <property type="protein sequence ID" value="MCI2227861.1"/>
    <property type="molecule type" value="Genomic_DNA"/>
</dbReference>